<evidence type="ECO:0000256" key="1">
    <source>
        <dbReference type="ARBA" id="ARBA00023015"/>
    </source>
</evidence>
<dbReference type="EMBL" id="JBHSKN010000021">
    <property type="protein sequence ID" value="MFC5243077.1"/>
    <property type="molecule type" value="Genomic_DNA"/>
</dbReference>
<dbReference type="PROSITE" id="PS50043">
    <property type="entry name" value="HTH_LUXR_2"/>
    <property type="match status" value="1"/>
</dbReference>
<dbReference type="Gene3D" id="1.10.10.10">
    <property type="entry name" value="Winged helix-like DNA-binding domain superfamily/Winged helix DNA-binding domain"/>
    <property type="match status" value="1"/>
</dbReference>
<dbReference type="PANTHER" id="PTHR44688">
    <property type="entry name" value="DNA-BINDING TRANSCRIPTIONAL ACTIVATOR DEVR_DOSR"/>
    <property type="match status" value="1"/>
</dbReference>
<evidence type="ECO:0000256" key="4">
    <source>
        <dbReference type="SAM" id="MobiDB-lite"/>
    </source>
</evidence>
<reference evidence="7" key="1">
    <citation type="journal article" date="2019" name="Int. J. Syst. Evol. Microbiol.">
        <title>The Global Catalogue of Microorganisms (GCM) 10K type strain sequencing project: providing services to taxonomists for standard genome sequencing and annotation.</title>
        <authorList>
            <consortium name="The Broad Institute Genomics Platform"/>
            <consortium name="The Broad Institute Genome Sequencing Center for Infectious Disease"/>
            <person name="Wu L."/>
            <person name="Ma J."/>
        </authorList>
    </citation>
    <scope>NUCLEOTIDE SEQUENCE [LARGE SCALE GENOMIC DNA]</scope>
    <source>
        <strain evidence="7">CGMCC 4.7131</strain>
    </source>
</reference>
<keyword evidence="3" id="KW-0804">Transcription</keyword>
<feature type="domain" description="HTH luxR-type" evidence="5">
    <location>
        <begin position="171"/>
        <end position="236"/>
    </location>
</feature>
<dbReference type="Proteomes" id="UP001596035">
    <property type="component" value="Unassembled WGS sequence"/>
</dbReference>
<keyword evidence="2" id="KW-0238">DNA-binding</keyword>
<keyword evidence="7" id="KW-1185">Reference proteome</keyword>
<dbReference type="InterPro" id="IPR000792">
    <property type="entry name" value="Tscrpt_reg_LuxR_C"/>
</dbReference>
<comment type="caution">
    <text evidence="6">The sequence shown here is derived from an EMBL/GenBank/DDBJ whole genome shotgun (WGS) entry which is preliminary data.</text>
</comment>
<dbReference type="RefSeq" id="WP_344560015.1">
    <property type="nucleotide sequence ID" value="NZ_BAAATG010000016.1"/>
</dbReference>
<dbReference type="SMART" id="SM00421">
    <property type="entry name" value="HTH_LUXR"/>
    <property type="match status" value="1"/>
</dbReference>
<dbReference type="Pfam" id="PF00196">
    <property type="entry name" value="GerE"/>
    <property type="match status" value="1"/>
</dbReference>
<evidence type="ECO:0000256" key="2">
    <source>
        <dbReference type="ARBA" id="ARBA00023125"/>
    </source>
</evidence>
<sequence length="245" mass="25926">MVEPNEVVRFGLLAMLWAMESVSQVITVTQAGDPCDTLAAGHADIVLVSSDLPEDDLERIQAWAAGAGSTVLLLLRDTLDPRLARLVQRFPEGIVPLQGLTSERLGSVLRLHRRAEAATPPSAGAATAPSAGAATAPPAGAATPPPAGTAAPASRRLARRAHRSAEGRLSSLWHRNPLTQREIDVLGLLSQGLSNKQIAPRIGISEHGVKRHISNILAKLNCSNRTEAVSYALQQNFLGASRVMD</sequence>
<dbReference type="InterPro" id="IPR036388">
    <property type="entry name" value="WH-like_DNA-bd_sf"/>
</dbReference>
<dbReference type="InterPro" id="IPR016032">
    <property type="entry name" value="Sig_transdc_resp-reg_C-effctor"/>
</dbReference>
<evidence type="ECO:0000313" key="7">
    <source>
        <dbReference type="Proteomes" id="UP001596035"/>
    </source>
</evidence>
<gene>
    <name evidence="6" type="ORF">ACFPWV_24710</name>
</gene>
<evidence type="ECO:0000313" key="6">
    <source>
        <dbReference type="EMBL" id="MFC5243077.1"/>
    </source>
</evidence>
<dbReference type="PRINTS" id="PR00038">
    <property type="entry name" value="HTHLUXR"/>
</dbReference>
<proteinExistence type="predicted"/>
<dbReference type="SUPFAM" id="SSF46894">
    <property type="entry name" value="C-terminal effector domain of the bipartite response regulators"/>
    <property type="match status" value="1"/>
</dbReference>
<evidence type="ECO:0000256" key="3">
    <source>
        <dbReference type="ARBA" id="ARBA00023163"/>
    </source>
</evidence>
<keyword evidence="1" id="KW-0805">Transcription regulation</keyword>
<feature type="compositionally biased region" description="Low complexity" evidence="4">
    <location>
        <begin position="117"/>
        <end position="155"/>
    </location>
</feature>
<name>A0ABW0DZZ2_9ACTN</name>
<feature type="region of interest" description="Disordered" evidence="4">
    <location>
        <begin position="116"/>
        <end position="161"/>
    </location>
</feature>
<protein>
    <submittedName>
        <fullName evidence="6">Response regulator transcription factor</fullName>
    </submittedName>
</protein>
<evidence type="ECO:0000259" key="5">
    <source>
        <dbReference type="PROSITE" id="PS50043"/>
    </source>
</evidence>
<accession>A0ABW0DZZ2</accession>
<organism evidence="6 7">
    <name type="scientific">Streptomyces atrovirens</name>
    <dbReference type="NCBI Taxonomy" id="285556"/>
    <lineage>
        <taxon>Bacteria</taxon>
        <taxon>Bacillati</taxon>
        <taxon>Actinomycetota</taxon>
        <taxon>Actinomycetes</taxon>
        <taxon>Kitasatosporales</taxon>
        <taxon>Streptomycetaceae</taxon>
        <taxon>Streptomyces</taxon>
    </lineage>
</organism>
<dbReference type="CDD" id="cd06170">
    <property type="entry name" value="LuxR_C_like"/>
    <property type="match status" value="1"/>
</dbReference>
<dbReference type="PANTHER" id="PTHR44688:SF16">
    <property type="entry name" value="DNA-BINDING TRANSCRIPTIONAL ACTIVATOR DEVR_DOSR"/>
    <property type="match status" value="1"/>
</dbReference>